<sequence length="130" mass="14593">MAQNTPPPFDPNRPPVIEGFTPTALQYHQETFGEKFLRKTRDNPFVPIGCLGTAGILAYGLICFKKGNTHQSQIMMRARVLAQGFTVAALVELHALRNNLRELEGRSHVLKTDEAQVNKRATAELNYHHL</sequence>
<protein>
    <recommendedName>
        <fullName evidence="6">HIG1 domain-containing protein</fullName>
    </recommendedName>
</protein>
<name>A0A8D0DM87_SALMN</name>
<dbReference type="AlphaFoldDB" id="A0A8D0DM87"/>
<dbReference type="InterPro" id="IPR050355">
    <property type="entry name" value="RCF1"/>
</dbReference>
<organism evidence="7 8">
    <name type="scientific">Salvator merianae</name>
    <name type="common">Argentine black and white tegu</name>
    <name type="synonym">Tupinambis merianae</name>
    <dbReference type="NCBI Taxonomy" id="96440"/>
    <lineage>
        <taxon>Eukaryota</taxon>
        <taxon>Metazoa</taxon>
        <taxon>Chordata</taxon>
        <taxon>Craniata</taxon>
        <taxon>Vertebrata</taxon>
        <taxon>Euteleostomi</taxon>
        <taxon>Lepidosauria</taxon>
        <taxon>Squamata</taxon>
        <taxon>Bifurcata</taxon>
        <taxon>Unidentata</taxon>
        <taxon>Episquamata</taxon>
        <taxon>Laterata</taxon>
        <taxon>Teiioidea</taxon>
        <taxon>Teiidae</taxon>
        <taxon>Salvator</taxon>
    </lineage>
</organism>
<dbReference type="PROSITE" id="PS51503">
    <property type="entry name" value="HIG1"/>
    <property type="match status" value="1"/>
</dbReference>
<feature type="domain" description="HIG1" evidence="6">
    <location>
        <begin position="17"/>
        <end position="108"/>
    </location>
</feature>
<dbReference type="Proteomes" id="UP000694421">
    <property type="component" value="Unplaced"/>
</dbReference>
<evidence type="ECO:0000259" key="6">
    <source>
        <dbReference type="PROSITE" id="PS51503"/>
    </source>
</evidence>
<dbReference type="GO" id="GO:1905235">
    <property type="term" value="P:response to quercetin"/>
    <property type="evidence" value="ECO:0007669"/>
    <property type="project" value="Ensembl"/>
</dbReference>
<dbReference type="GO" id="GO:0097250">
    <property type="term" value="P:mitochondrial respirasome assembly"/>
    <property type="evidence" value="ECO:0007669"/>
    <property type="project" value="Ensembl"/>
</dbReference>
<dbReference type="Gene3D" id="6.10.140.1320">
    <property type="match status" value="1"/>
</dbReference>
<evidence type="ECO:0000256" key="3">
    <source>
        <dbReference type="ARBA" id="ARBA00022989"/>
    </source>
</evidence>
<dbReference type="InterPro" id="IPR007667">
    <property type="entry name" value="Hypoxia_induced_domain"/>
</dbReference>
<comment type="subcellular location">
    <subcellularLocation>
        <location evidence="1">Mitochondrion membrane</location>
    </subcellularLocation>
</comment>
<accession>A0A8D0DM87</accession>
<evidence type="ECO:0000256" key="1">
    <source>
        <dbReference type="ARBA" id="ARBA00004325"/>
    </source>
</evidence>
<dbReference type="PANTHER" id="PTHR12297:SF18">
    <property type="entry name" value="HIG1 DOMAIN FAMILY MEMBER 2A"/>
    <property type="match status" value="1"/>
</dbReference>
<dbReference type="GeneTree" id="ENSGT00910000144291"/>
<evidence type="ECO:0000256" key="4">
    <source>
        <dbReference type="ARBA" id="ARBA00023136"/>
    </source>
</evidence>
<dbReference type="PANTHER" id="PTHR12297">
    <property type="entry name" value="HYPOXIA-INDUCBILE GENE 1 HIG1 -RELATED"/>
    <property type="match status" value="1"/>
</dbReference>
<dbReference type="GO" id="GO:0031966">
    <property type="term" value="C:mitochondrial membrane"/>
    <property type="evidence" value="ECO:0007669"/>
    <property type="project" value="UniProtKB-SubCell"/>
</dbReference>
<evidence type="ECO:0000256" key="5">
    <source>
        <dbReference type="SAM" id="Phobius"/>
    </source>
</evidence>
<keyword evidence="3 5" id="KW-1133">Transmembrane helix</keyword>
<dbReference type="Pfam" id="PF04588">
    <property type="entry name" value="HIG_1_N"/>
    <property type="match status" value="1"/>
</dbReference>
<reference evidence="7" key="1">
    <citation type="submission" date="2025-08" db="UniProtKB">
        <authorList>
            <consortium name="Ensembl"/>
        </authorList>
    </citation>
    <scope>IDENTIFICATION</scope>
</reference>
<keyword evidence="4 5" id="KW-0472">Membrane</keyword>
<evidence type="ECO:0000313" key="7">
    <source>
        <dbReference type="Ensembl" id="ENSSMRP00000008139.1"/>
    </source>
</evidence>
<evidence type="ECO:0000256" key="2">
    <source>
        <dbReference type="ARBA" id="ARBA00022692"/>
    </source>
</evidence>
<dbReference type="Ensembl" id="ENSSMRT00000009503.1">
    <property type="protein sequence ID" value="ENSSMRP00000008139.1"/>
    <property type="gene ID" value="ENSSMRG00000006528.1"/>
</dbReference>
<reference evidence="7" key="2">
    <citation type="submission" date="2025-09" db="UniProtKB">
        <authorList>
            <consortium name="Ensembl"/>
        </authorList>
    </citation>
    <scope>IDENTIFICATION</scope>
</reference>
<evidence type="ECO:0000313" key="8">
    <source>
        <dbReference type="Proteomes" id="UP000694421"/>
    </source>
</evidence>
<feature type="transmembrane region" description="Helical" evidence="5">
    <location>
        <begin position="45"/>
        <end position="64"/>
    </location>
</feature>
<keyword evidence="8" id="KW-1185">Reference proteome</keyword>
<keyword evidence="2 5" id="KW-0812">Transmembrane</keyword>
<dbReference type="GO" id="GO:0005634">
    <property type="term" value="C:nucleus"/>
    <property type="evidence" value="ECO:0007669"/>
    <property type="project" value="Ensembl"/>
</dbReference>
<proteinExistence type="predicted"/>